<comment type="caution">
    <text evidence="1">The sequence shown here is derived from an EMBL/GenBank/DDBJ whole genome shotgun (WGS) entry which is preliminary data.</text>
</comment>
<accession>A0ABN7VCI2</accession>
<proteinExistence type="predicted"/>
<organism evidence="1 2">
    <name type="scientific">Gigaspora margarita</name>
    <dbReference type="NCBI Taxonomy" id="4874"/>
    <lineage>
        <taxon>Eukaryota</taxon>
        <taxon>Fungi</taxon>
        <taxon>Fungi incertae sedis</taxon>
        <taxon>Mucoromycota</taxon>
        <taxon>Glomeromycotina</taxon>
        <taxon>Glomeromycetes</taxon>
        <taxon>Diversisporales</taxon>
        <taxon>Gigasporaceae</taxon>
        <taxon>Gigaspora</taxon>
    </lineage>
</organism>
<protein>
    <submittedName>
        <fullName evidence="1">33792_t:CDS:1</fullName>
    </submittedName>
</protein>
<dbReference type="EMBL" id="CAJVQB010012444">
    <property type="protein sequence ID" value="CAG8755510.1"/>
    <property type="molecule type" value="Genomic_DNA"/>
</dbReference>
<evidence type="ECO:0000313" key="2">
    <source>
        <dbReference type="Proteomes" id="UP000789901"/>
    </source>
</evidence>
<name>A0ABN7VCI2_GIGMA</name>
<evidence type="ECO:0000313" key="1">
    <source>
        <dbReference type="EMBL" id="CAG8755510.1"/>
    </source>
</evidence>
<keyword evidence="2" id="KW-1185">Reference proteome</keyword>
<sequence>MYIRPISEQWQFQGAGPLIREFIDMSLFIKSSKLKAAKGKIKAGKKAKWFLSIEDVLLQNPKNREIKEIYQTSGPNILAPSMPLIPISTDKRKKKWVLIDKKNNELETRKIVKKCNRKILTEHWSTKDNITVPGYVEIEKSNSSLIPEQNSEYNILTGKASRYNTSKPGEEESLLYSLQSIESLDNQLIMDQNFDINLANNLVNSLDCNISSEKATRPFLKKIFEIWNGTNWRLTEIKKLKGVRCNTLQKSKKLATQLKCLSENLLVLKTLVTRRPEIYLFDSCIVCNTGTSETQDHLAECSYYKTTWQNIKSIAIDLVWSRFTKEEKYRCPKHLLHKILIGLSEDNIQEKEDYGLKA</sequence>
<gene>
    <name evidence="1" type="ORF">GMARGA_LOCUS16861</name>
</gene>
<dbReference type="Proteomes" id="UP000789901">
    <property type="component" value="Unassembled WGS sequence"/>
</dbReference>
<reference evidence="1 2" key="1">
    <citation type="submission" date="2021-06" db="EMBL/GenBank/DDBJ databases">
        <authorList>
            <person name="Kallberg Y."/>
            <person name="Tangrot J."/>
            <person name="Rosling A."/>
        </authorList>
    </citation>
    <scope>NUCLEOTIDE SEQUENCE [LARGE SCALE GENOMIC DNA]</scope>
    <source>
        <strain evidence="1 2">120-4 pot B 10/14</strain>
    </source>
</reference>